<organism evidence="1 2">
    <name type="scientific">Pararhizobium capsulatum DSM 1112</name>
    <dbReference type="NCBI Taxonomy" id="1121113"/>
    <lineage>
        <taxon>Bacteria</taxon>
        <taxon>Pseudomonadati</taxon>
        <taxon>Pseudomonadota</taxon>
        <taxon>Alphaproteobacteria</taxon>
        <taxon>Hyphomicrobiales</taxon>
        <taxon>Rhizobiaceae</taxon>
        <taxon>Rhizobium/Agrobacterium group</taxon>
        <taxon>Pararhizobium</taxon>
    </lineage>
</organism>
<gene>
    <name evidence="1" type="ORF">QO002_000559</name>
</gene>
<comment type="caution">
    <text evidence="1">The sequence shown here is derived from an EMBL/GenBank/DDBJ whole genome shotgun (WGS) entry which is preliminary data.</text>
</comment>
<keyword evidence="2" id="KW-1185">Reference proteome</keyword>
<evidence type="ECO:0000313" key="1">
    <source>
        <dbReference type="EMBL" id="MDQ0318421.1"/>
    </source>
</evidence>
<sequence length="30" mass="3116">MTTTGLAAADIRNEAIRNLAASHTARDGAF</sequence>
<accession>A0ABU0BJI9</accession>
<protein>
    <submittedName>
        <fullName evidence="1">Uncharacterized protein</fullName>
    </submittedName>
</protein>
<evidence type="ECO:0000313" key="2">
    <source>
        <dbReference type="Proteomes" id="UP001230207"/>
    </source>
</evidence>
<proteinExistence type="predicted"/>
<name>A0ABU0BJI9_9HYPH</name>
<reference evidence="1 2" key="1">
    <citation type="submission" date="2023-07" db="EMBL/GenBank/DDBJ databases">
        <title>Genomic Encyclopedia of Type Strains, Phase IV (KMG-IV): sequencing the most valuable type-strain genomes for metagenomic binning, comparative biology and taxonomic classification.</title>
        <authorList>
            <person name="Goeker M."/>
        </authorList>
    </citation>
    <scope>NUCLEOTIDE SEQUENCE [LARGE SCALE GENOMIC DNA]</scope>
    <source>
        <strain evidence="1 2">DSM 1112</strain>
    </source>
</reference>
<dbReference type="EMBL" id="JAUSVF010000001">
    <property type="protein sequence ID" value="MDQ0318421.1"/>
    <property type="molecule type" value="Genomic_DNA"/>
</dbReference>
<dbReference type="Proteomes" id="UP001230207">
    <property type="component" value="Unassembled WGS sequence"/>
</dbReference>